<dbReference type="RefSeq" id="WP_099286614.1">
    <property type="nucleotide sequence ID" value="NZ_BEWP01000006.1"/>
</dbReference>
<organism evidence="1 2">
    <name type="scientific">Gluconobacter kondonii</name>
    <dbReference type="NCBI Taxonomy" id="941463"/>
    <lineage>
        <taxon>Bacteria</taxon>
        <taxon>Pseudomonadati</taxon>
        <taxon>Pseudomonadota</taxon>
        <taxon>Alphaproteobacteria</taxon>
        <taxon>Acetobacterales</taxon>
        <taxon>Acetobacteraceae</taxon>
        <taxon>Gluconobacter</taxon>
    </lineage>
</organism>
<evidence type="ECO:0000313" key="1">
    <source>
        <dbReference type="EMBL" id="GLQ67145.1"/>
    </source>
</evidence>
<accession>A0ABQ5WW63</accession>
<comment type="caution">
    <text evidence="1">The sequence shown here is derived from an EMBL/GenBank/DDBJ whole genome shotgun (WGS) entry which is preliminary data.</text>
</comment>
<reference evidence="2" key="1">
    <citation type="journal article" date="2019" name="Int. J. Syst. Evol. Microbiol.">
        <title>The Global Catalogue of Microorganisms (GCM) 10K type strain sequencing project: providing services to taxonomists for standard genome sequencing and annotation.</title>
        <authorList>
            <consortium name="The Broad Institute Genomics Platform"/>
            <consortium name="The Broad Institute Genome Sequencing Center for Infectious Disease"/>
            <person name="Wu L."/>
            <person name="Ma J."/>
        </authorList>
    </citation>
    <scope>NUCLEOTIDE SEQUENCE [LARGE SCALE GENOMIC DNA]</scope>
    <source>
        <strain evidence="2">NBRC 3266</strain>
    </source>
</reference>
<dbReference type="EMBL" id="BSNV01000049">
    <property type="protein sequence ID" value="GLQ67145.1"/>
    <property type="molecule type" value="Genomic_DNA"/>
</dbReference>
<dbReference type="GeneID" id="76194740"/>
<sequence length="108" mass="10926">MTIYALQKNASGTVTGLASWGNSTTIPDGYVSCTADEYAAAKSTFMNSLKDQAIGALTSVRGEAALAIAMGNTFGPQMRAYVSTLQGIAEGTDTASAVLPAVPASVTS</sequence>
<gene>
    <name evidence="1" type="ORF">GCM10007870_27300</name>
</gene>
<keyword evidence="2" id="KW-1185">Reference proteome</keyword>
<proteinExistence type="predicted"/>
<protein>
    <recommendedName>
        <fullName evidence="3">Phage tail protein</fullName>
    </recommendedName>
</protein>
<name>A0ABQ5WW63_9PROT</name>
<evidence type="ECO:0000313" key="2">
    <source>
        <dbReference type="Proteomes" id="UP001156629"/>
    </source>
</evidence>
<evidence type="ECO:0008006" key="3">
    <source>
        <dbReference type="Google" id="ProtNLM"/>
    </source>
</evidence>
<dbReference type="Proteomes" id="UP001156629">
    <property type="component" value="Unassembled WGS sequence"/>
</dbReference>